<dbReference type="PANTHER" id="PTHR13510">
    <property type="entry name" value="FYVE-FINGER-CONTAINING RAB5 EFFECTOR PROTEIN RABENOSYN-5-RELATED"/>
    <property type="match status" value="1"/>
</dbReference>
<dbReference type="EnsemblProtists" id="HpaT805180">
    <property type="protein sequence ID" value="HpaP805180"/>
    <property type="gene ID" value="HpaG805180"/>
</dbReference>
<protein>
    <submittedName>
        <fullName evidence="1">Uncharacterized protein</fullName>
    </submittedName>
</protein>
<organism evidence="1 2">
    <name type="scientific">Hyaloperonospora arabidopsidis (strain Emoy2)</name>
    <name type="common">Downy mildew agent</name>
    <name type="synonym">Peronospora arabidopsidis</name>
    <dbReference type="NCBI Taxonomy" id="559515"/>
    <lineage>
        <taxon>Eukaryota</taxon>
        <taxon>Sar</taxon>
        <taxon>Stramenopiles</taxon>
        <taxon>Oomycota</taxon>
        <taxon>Peronosporomycetes</taxon>
        <taxon>Peronosporales</taxon>
        <taxon>Peronosporaceae</taxon>
        <taxon>Hyaloperonospora</taxon>
    </lineage>
</organism>
<sequence>MTKDGRADPQRWREVRRRDNVRIYNERHTSSAKCPSTPQLLLLGTTEGKLEDVMYGAVATTNEAMKIQSACTKDNVLDSKVLYEIVRPSFEDPLRTVAVKWRLRRWTGTNRV</sequence>
<dbReference type="EMBL" id="JH598219">
    <property type="status" value="NOT_ANNOTATED_CDS"/>
    <property type="molecule type" value="Genomic_DNA"/>
</dbReference>
<reference evidence="2" key="1">
    <citation type="journal article" date="2010" name="Science">
        <title>Signatures of adaptation to obligate biotrophy in the Hyaloperonospora arabidopsidis genome.</title>
        <authorList>
            <person name="Baxter L."/>
            <person name="Tripathy S."/>
            <person name="Ishaque N."/>
            <person name="Boot N."/>
            <person name="Cabral A."/>
            <person name="Kemen E."/>
            <person name="Thines M."/>
            <person name="Ah-Fong A."/>
            <person name="Anderson R."/>
            <person name="Badejoko W."/>
            <person name="Bittner-Eddy P."/>
            <person name="Boore J.L."/>
            <person name="Chibucos M.C."/>
            <person name="Coates M."/>
            <person name="Dehal P."/>
            <person name="Delehaunty K."/>
            <person name="Dong S."/>
            <person name="Downton P."/>
            <person name="Dumas B."/>
            <person name="Fabro G."/>
            <person name="Fronick C."/>
            <person name="Fuerstenberg S.I."/>
            <person name="Fulton L."/>
            <person name="Gaulin E."/>
            <person name="Govers F."/>
            <person name="Hughes L."/>
            <person name="Humphray S."/>
            <person name="Jiang R.H."/>
            <person name="Judelson H."/>
            <person name="Kamoun S."/>
            <person name="Kyung K."/>
            <person name="Meijer H."/>
            <person name="Minx P."/>
            <person name="Morris P."/>
            <person name="Nelson J."/>
            <person name="Phuntumart V."/>
            <person name="Qutob D."/>
            <person name="Rehmany A."/>
            <person name="Rougon-Cardoso A."/>
            <person name="Ryden P."/>
            <person name="Torto-Alalibo T."/>
            <person name="Studholme D."/>
            <person name="Wang Y."/>
            <person name="Win J."/>
            <person name="Wood J."/>
            <person name="Clifton S.W."/>
            <person name="Rogers J."/>
            <person name="Van den Ackerveken G."/>
            <person name="Jones J.D."/>
            <person name="McDowell J.M."/>
            <person name="Beynon J."/>
            <person name="Tyler B.M."/>
        </authorList>
    </citation>
    <scope>NUCLEOTIDE SEQUENCE [LARGE SCALE GENOMIC DNA]</scope>
    <source>
        <strain evidence="2">Emoy2</strain>
    </source>
</reference>
<dbReference type="AlphaFoldDB" id="M4BFW0"/>
<name>M4BFW0_HYAAE</name>
<dbReference type="HOGENOM" id="CLU_2150700_0_0_1"/>
<reference evidence="1" key="2">
    <citation type="submission" date="2015-06" db="UniProtKB">
        <authorList>
            <consortium name="EnsemblProtists"/>
        </authorList>
    </citation>
    <scope>IDENTIFICATION</scope>
    <source>
        <strain evidence="1">Emoy2</strain>
    </source>
</reference>
<dbReference type="PANTHER" id="PTHR13510:SF44">
    <property type="entry name" value="RABENOSYN-5"/>
    <property type="match status" value="1"/>
</dbReference>
<accession>M4BFW0</accession>
<dbReference type="Proteomes" id="UP000011713">
    <property type="component" value="Unassembled WGS sequence"/>
</dbReference>
<proteinExistence type="predicted"/>
<keyword evidence="2" id="KW-1185">Reference proteome</keyword>
<dbReference type="VEuPathDB" id="FungiDB:HpaG805180"/>
<evidence type="ECO:0000313" key="1">
    <source>
        <dbReference type="EnsemblProtists" id="HpaP805180"/>
    </source>
</evidence>
<dbReference type="InterPro" id="IPR052727">
    <property type="entry name" value="Rab4/Rab5_effector"/>
</dbReference>
<evidence type="ECO:0000313" key="2">
    <source>
        <dbReference type="Proteomes" id="UP000011713"/>
    </source>
</evidence>
<dbReference type="InParanoid" id="M4BFW0"/>